<gene>
    <name evidence="2" type="ORF">JYK14_18790</name>
</gene>
<evidence type="ECO:0000256" key="1">
    <source>
        <dbReference type="SAM" id="MobiDB-lite"/>
    </source>
</evidence>
<feature type="region of interest" description="Disordered" evidence="1">
    <location>
        <begin position="172"/>
        <end position="196"/>
    </location>
</feature>
<dbReference type="RefSeq" id="WP_252954823.1">
    <property type="nucleotide sequence ID" value="NZ_JAFIRR010000121.1"/>
</dbReference>
<comment type="caution">
    <text evidence="2">The sequence shown here is derived from an EMBL/GenBank/DDBJ whole genome shotgun (WGS) entry which is preliminary data.</text>
</comment>
<sequence>MPHRRSLLLPVLAAACSRDPAPVPATPIGYRYLIPLPLTVSEIEISTANPAPAPGDVGARLVPSPAEAVRIMGRDRLVAVGTEGKAVFSVATAQLIQGRESLSCTLACRLEVLSPMGSRMGYVEAATRRAVSGPDAERRRADEALLRQALDDLNVEFEFQVRRNLREFLAATAPNPDGTIPAPPPAPVEREALPRE</sequence>
<reference evidence="2 3" key="1">
    <citation type="submission" date="2021-12" db="EMBL/GenBank/DDBJ databases">
        <title>Siccirubricoccus leaddurans sp. nov., a high concentration Zn2+ tolerance bacterium.</title>
        <authorList>
            <person name="Cao Y."/>
        </authorList>
    </citation>
    <scope>NUCLEOTIDE SEQUENCE [LARGE SCALE GENOMIC DNA]</scope>
    <source>
        <strain evidence="2 3">KC 17139</strain>
    </source>
</reference>
<proteinExistence type="predicted"/>
<evidence type="ECO:0000313" key="2">
    <source>
        <dbReference type="EMBL" id="MCO6418195.1"/>
    </source>
</evidence>
<keyword evidence="3" id="KW-1185">Reference proteome</keyword>
<name>A0ABT1DAC9_9PROT</name>
<dbReference type="Proteomes" id="UP001523392">
    <property type="component" value="Unassembled WGS sequence"/>
</dbReference>
<evidence type="ECO:0008006" key="4">
    <source>
        <dbReference type="Google" id="ProtNLM"/>
    </source>
</evidence>
<organism evidence="2 3">
    <name type="scientific">Siccirubricoccus soli</name>
    <dbReference type="NCBI Taxonomy" id="2899147"/>
    <lineage>
        <taxon>Bacteria</taxon>
        <taxon>Pseudomonadati</taxon>
        <taxon>Pseudomonadota</taxon>
        <taxon>Alphaproteobacteria</taxon>
        <taxon>Acetobacterales</taxon>
        <taxon>Roseomonadaceae</taxon>
        <taxon>Siccirubricoccus</taxon>
    </lineage>
</organism>
<dbReference type="PROSITE" id="PS51257">
    <property type="entry name" value="PROKAR_LIPOPROTEIN"/>
    <property type="match status" value="1"/>
</dbReference>
<evidence type="ECO:0000313" key="3">
    <source>
        <dbReference type="Proteomes" id="UP001523392"/>
    </source>
</evidence>
<accession>A0ABT1DAC9</accession>
<protein>
    <recommendedName>
        <fullName evidence="4">LPS-assembly lipoprotein LptE</fullName>
    </recommendedName>
</protein>
<dbReference type="EMBL" id="JAFIRR010000121">
    <property type="protein sequence ID" value="MCO6418195.1"/>
    <property type="molecule type" value="Genomic_DNA"/>
</dbReference>